<dbReference type="GO" id="GO:0045944">
    <property type="term" value="P:positive regulation of transcription by RNA polymerase II"/>
    <property type="evidence" value="ECO:0007669"/>
    <property type="project" value="TreeGrafter"/>
</dbReference>
<feature type="compositionally biased region" description="Polar residues" evidence="15">
    <location>
        <begin position="1"/>
        <end position="10"/>
    </location>
</feature>
<dbReference type="GO" id="GO:0140672">
    <property type="term" value="C:ATAC complex"/>
    <property type="evidence" value="ECO:0007669"/>
    <property type="project" value="TreeGrafter"/>
</dbReference>
<sequence length="842" mass="95687">MSESASSSTDVKVKTEPTTKTDAPITSNLQRIQQKKAQVCGWPRDRKLSKLAIYSSCQECNCNGWKAPSQKPSTVLASASDPCQNCNHLLSQHTSHLSVLPDEEINRLLGMVVDVENIFMSMHRETDVDNKSVYYYLFKLLRRCIVEMKKPSIEGPLGQPPFELPSIAKAVMNFVLYKFSHLTQKDWQAMYDLAKMLLHSLNYWKFETPSARLQTVSEDEASAYKVNYTRWLVFCHVPALCDSLRHYETTTVFGKTMLRAVFKSVKKQLIDKFHMEKDSMSAEKRALVLTHFPRFLNLIEEEIYSANSPIWDPEFKHLPPAHLQALLERRKAAEQQNSGTTVPSSSDKAPVLQKAQVLPKTPVLPKTGKSVSSTLANTSTSATVSTGNTNSLSAKLKTEKADSPAPSVMTAASPGLKRPAVDSPADRKADSPRGSYSGPDAKRRKTGLTSEDLDDVSEDTLLQIVNEMDENSGGPSNVFKECIPPDIVAKSEEESGLIRVALVYNCLDRQVDRKFIPWLIGLQRVFSHQLPRMPHGYISRLVFDPKHKTLAIIKDQKPIGGICFRPFMSQGFSEIVFCAVSSNEQLKGYGTHLMNYLKEYHMHIGIYHFLTFADEFAIGYFRKQGFSKDISLDSSVYQGFIKDYDGATLMHCQLNPRIVYTELSSVIRKQKEVLKRLIDQKKDEVEKVHPGLTCFKEGVKCIIPVEAIPGIRETGWKPAVRNTRVSRLQVECAHPDSLHKALRNVINSIKNHELAWPFQKPVVKEEVPDYYDHIKYPMDLKTMTERLKAGYYTTRRLFIADMQRIFNNCRIYNSPETEYYMCANTLDRYFQAKMRELGLWDK</sequence>
<evidence type="ECO:0000256" key="13">
    <source>
        <dbReference type="ARBA" id="ARBA00048940"/>
    </source>
</evidence>
<dbReference type="Pfam" id="PF00583">
    <property type="entry name" value="Acetyltransf_1"/>
    <property type="match status" value="1"/>
</dbReference>
<dbReference type="Pfam" id="PF00439">
    <property type="entry name" value="Bromodomain"/>
    <property type="match status" value="1"/>
</dbReference>
<evidence type="ECO:0000256" key="1">
    <source>
        <dbReference type="ARBA" id="ARBA00004123"/>
    </source>
</evidence>
<evidence type="ECO:0000256" key="5">
    <source>
        <dbReference type="ARBA" id="ARBA00022679"/>
    </source>
</evidence>
<keyword evidence="5" id="KW-0808">Transferase</keyword>
<protein>
    <recommendedName>
        <fullName evidence="4">histone acetyltransferase</fullName>
        <ecNumber evidence="4">2.3.1.48</ecNumber>
    </recommendedName>
</protein>
<dbReference type="SUPFAM" id="SSF47370">
    <property type="entry name" value="Bromodomain"/>
    <property type="match status" value="1"/>
</dbReference>
<dbReference type="InterPro" id="IPR000182">
    <property type="entry name" value="GNAT_dom"/>
</dbReference>
<dbReference type="SUPFAM" id="SSF55729">
    <property type="entry name" value="Acyl-CoA N-acyltransferases (Nat)"/>
    <property type="match status" value="1"/>
</dbReference>
<dbReference type="Gene3D" id="1.20.920.10">
    <property type="entry name" value="Bromodomain-like"/>
    <property type="match status" value="1"/>
</dbReference>
<evidence type="ECO:0000256" key="2">
    <source>
        <dbReference type="ARBA" id="ARBA00004300"/>
    </source>
</evidence>
<evidence type="ECO:0000256" key="6">
    <source>
        <dbReference type="ARBA" id="ARBA00023015"/>
    </source>
</evidence>
<keyword evidence="6" id="KW-0805">Transcription regulation</keyword>
<comment type="caution">
    <text evidence="18">The sequence shown here is derived from an EMBL/GenBank/DDBJ whole genome shotgun (WGS) entry which is preliminary data.</text>
</comment>
<evidence type="ECO:0000256" key="11">
    <source>
        <dbReference type="ARBA" id="ARBA00023242"/>
    </source>
</evidence>
<dbReference type="EMBL" id="JAPXFL010000010">
    <property type="protein sequence ID" value="KAK9501012.1"/>
    <property type="molecule type" value="Genomic_DNA"/>
</dbReference>
<dbReference type="InterPro" id="IPR009464">
    <property type="entry name" value="PCAF_N"/>
</dbReference>
<dbReference type="GO" id="GO:0005634">
    <property type="term" value="C:nucleus"/>
    <property type="evidence" value="ECO:0007669"/>
    <property type="project" value="UniProtKB-SubCell"/>
</dbReference>
<keyword evidence="10" id="KW-0206">Cytoskeleton</keyword>
<dbReference type="EC" id="2.3.1.48" evidence="4"/>
<evidence type="ECO:0000256" key="10">
    <source>
        <dbReference type="ARBA" id="ARBA00023212"/>
    </source>
</evidence>
<dbReference type="Pfam" id="PF06466">
    <property type="entry name" value="PCAF_N"/>
    <property type="match status" value="1"/>
</dbReference>
<comment type="subcellular location">
    <subcellularLocation>
        <location evidence="2">Cytoplasm</location>
        <location evidence="2">Cytoskeleton</location>
        <location evidence="2">Microtubule organizing center</location>
        <location evidence="2">Centrosome</location>
    </subcellularLocation>
    <subcellularLocation>
        <location evidence="1">Nucleus</location>
    </subcellularLocation>
</comment>
<dbReference type="InterPro" id="IPR016181">
    <property type="entry name" value="Acyl_CoA_acyltransferase"/>
</dbReference>
<evidence type="ECO:0000256" key="3">
    <source>
        <dbReference type="ARBA" id="ARBA00008607"/>
    </source>
</evidence>
<evidence type="ECO:0000256" key="7">
    <source>
        <dbReference type="ARBA" id="ARBA00023117"/>
    </source>
</evidence>
<dbReference type="CDD" id="cd05509">
    <property type="entry name" value="Bromo_gcn5_like"/>
    <property type="match status" value="1"/>
</dbReference>
<dbReference type="CDD" id="cd04301">
    <property type="entry name" value="NAT_SF"/>
    <property type="match status" value="1"/>
</dbReference>
<evidence type="ECO:0000256" key="8">
    <source>
        <dbReference type="ARBA" id="ARBA00023159"/>
    </source>
</evidence>
<evidence type="ECO:0000313" key="18">
    <source>
        <dbReference type="EMBL" id="KAK9501013.1"/>
    </source>
</evidence>
<keyword evidence="12" id="KW-0012">Acyltransferase</keyword>
<dbReference type="InterPro" id="IPR037800">
    <property type="entry name" value="GCN5"/>
</dbReference>
<evidence type="ECO:0000259" key="16">
    <source>
        <dbReference type="PROSITE" id="PS50014"/>
    </source>
</evidence>
<name>A0AAW1CQ36_9HEMI</name>
<dbReference type="InterPro" id="IPR036427">
    <property type="entry name" value="Bromodomain-like_sf"/>
</dbReference>
<dbReference type="PANTHER" id="PTHR45750">
    <property type="entry name" value="GH11602P"/>
    <property type="match status" value="1"/>
</dbReference>
<dbReference type="PROSITE" id="PS50014">
    <property type="entry name" value="BROMODOMAIN_2"/>
    <property type="match status" value="1"/>
</dbReference>
<gene>
    <name evidence="18" type="ORF">O3M35_002149</name>
</gene>
<evidence type="ECO:0000256" key="14">
    <source>
        <dbReference type="PROSITE-ProRule" id="PRU00035"/>
    </source>
</evidence>
<feature type="domain" description="N-acetyltransferase" evidence="17">
    <location>
        <begin position="509"/>
        <end position="655"/>
    </location>
</feature>
<dbReference type="SMART" id="SM00297">
    <property type="entry name" value="BROMO"/>
    <property type="match status" value="1"/>
</dbReference>
<keyword evidence="9" id="KW-0804">Transcription</keyword>
<feature type="compositionally biased region" description="Low complexity" evidence="15">
    <location>
        <begin position="370"/>
        <end position="391"/>
    </location>
</feature>
<keyword evidence="7 14" id="KW-0103">Bromodomain</keyword>
<dbReference type="Proteomes" id="UP001461498">
    <property type="component" value="Unassembled WGS sequence"/>
</dbReference>
<evidence type="ECO:0000256" key="12">
    <source>
        <dbReference type="ARBA" id="ARBA00023315"/>
    </source>
</evidence>
<dbReference type="AlphaFoldDB" id="A0AAW1CQ36"/>
<dbReference type="EMBL" id="JAPXFL010000010">
    <property type="protein sequence ID" value="KAK9501013.1"/>
    <property type="molecule type" value="Genomic_DNA"/>
</dbReference>
<dbReference type="Gene3D" id="3.40.630.30">
    <property type="match status" value="1"/>
</dbReference>
<feature type="compositionally biased region" description="Polar residues" evidence="15">
    <location>
        <begin position="334"/>
        <end position="347"/>
    </location>
</feature>
<evidence type="ECO:0000256" key="15">
    <source>
        <dbReference type="SAM" id="MobiDB-lite"/>
    </source>
</evidence>
<proteinExistence type="inferred from homology"/>
<evidence type="ECO:0000313" key="19">
    <source>
        <dbReference type="Proteomes" id="UP001461498"/>
    </source>
</evidence>
<evidence type="ECO:0000256" key="4">
    <source>
        <dbReference type="ARBA" id="ARBA00013184"/>
    </source>
</evidence>
<keyword evidence="10" id="KW-0963">Cytoplasm</keyword>
<dbReference type="PRINTS" id="PR00503">
    <property type="entry name" value="BROMODOMAIN"/>
</dbReference>
<dbReference type="GO" id="GO:0043992">
    <property type="term" value="F:histone H3K9 acetyltransferase activity"/>
    <property type="evidence" value="ECO:0007669"/>
    <property type="project" value="UniProtKB-ARBA"/>
</dbReference>
<reference evidence="18 19" key="1">
    <citation type="submission" date="2022-12" db="EMBL/GenBank/DDBJ databases">
        <title>Chromosome-level genome assembly of true bugs.</title>
        <authorList>
            <person name="Ma L."/>
            <person name="Li H."/>
        </authorList>
    </citation>
    <scope>NUCLEOTIDE SEQUENCE [LARGE SCALE GENOMIC DNA]</scope>
    <source>
        <strain evidence="18">Lab_2022b</strain>
    </source>
</reference>
<dbReference type="PROSITE" id="PS51186">
    <property type="entry name" value="GNAT"/>
    <property type="match status" value="1"/>
</dbReference>
<dbReference type="PANTHER" id="PTHR45750:SF3">
    <property type="entry name" value="HISTONE ACETYLTRANSFERASE"/>
    <property type="match status" value="1"/>
</dbReference>
<feature type="domain" description="Bromo" evidence="16">
    <location>
        <begin position="750"/>
        <end position="820"/>
    </location>
</feature>
<dbReference type="FunFam" id="3.40.630.30:FF:000004">
    <property type="entry name" value="Histone acetyltransferase KAT2A"/>
    <property type="match status" value="1"/>
</dbReference>
<feature type="region of interest" description="Disordered" evidence="15">
    <location>
        <begin position="331"/>
        <end position="453"/>
    </location>
</feature>
<feature type="region of interest" description="Disordered" evidence="15">
    <location>
        <begin position="1"/>
        <end position="23"/>
    </location>
</feature>
<accession>A0AAW1CQ36</accession>
<evidence type="ECO:0000256" key="9">
    <source>
        <dbReference type="ARBA" id="ARBA00023163"/>
    </source>
</evidence>
<keyword evidence="11" id="KW-0539">Nucleus</keyword>
<organism evidence="18 19">
    <name type="scientific">Rhynocoris fuscipes</name>
    <dbReference type="NCBI Taxonomy" id="488301"/>
    <lineage>
        <taxon>Eukaryota</taxon>
        <taxon>Metazoa</taxon>
        <taxon>Ecdysozoa</taxon>
        <taxon>Arthropoda</taxon>
        <taxon>Hexapoda</taxon>
        <taxon>Insecta</taxon>
        <taxon>Pterygota</taxon>
        <taxon>Neoptera</taxon>
        <taxon>Paraneoptera</taxon>
        <taxon>Hemiptera</taxon>
        <taxon>Heteroptera</taxon>
        <taxon>Panheteroptera</taxon>
        <taxon>Cimicomorpha</taxon>
        <taxon>Reduviidae</taxon>
        <taxon>Harpactorinae</taxon>
        <taxon>Harpactorini</taxon>
        <taxon>Rhynocoris</taxon>
    </lineage>
</organism>
<dbReference type="InterPro" id="IPR001487">
    <property type="entry name" value="Bromodomain"/>
</dbReference>
<keyword evidence="8" id="KW-0010">Activator</keyword>
<dbReference type="GO" id="GO:0005813">
    <property type="term" value="C:centrosome"/>
    <property type="evidence" value="ECO:0007669"/>
    <property type="project" value="UniProtKB-SubCell"/>
</dbReference>
<evidence type="ECO:0000259" key="17">
    <source>
        <dbReference type="PROSITE" id="PS51186"/>
    </source>
</evidence>
<comment type="similarity">
    <text evidence="3">Belongs to the acetyltransferase family. GCN5 subfamily.</text>
</comment>
<comment type="catalytic activity">
    <reaction evidence="13">
        <text>L-lysyl-[histone] + acetyl-CoA = N(6)-acetyl-L-lysyl-[histone] + CoA + H(+)</text>
        <dbReference type="Rhea" id="RHEA:21992"/>
        <dbReference type="Rhea" id="RHEA-COMP:9845"/>
        <dbReference type="Rhea" id="RHEA-COMP:11338"/>
        <dbReference type="ChEBI" id="CHEBI:15378"/>
        <dbReference type="ChEBI" id="CHEBI:29969"/>
        <dbReference type="ChEBI" id="CHEBI:57287"/>
        <dbReference type="ChEBI" id="CHEBI:57288"/>
        <dbReference type="ChEBI" id="CHEBI:61930"/>
        <dbReference type="EC" id="2.3.1.48"/>
    </reaction>
    <physiologicalReaction direction="left-to-right" evidence="13">
        <dbReference type="Rhea" id="RHEA:21993"/>
    </physiologicalReaction>
</comment>
<keyword evidence="19" id="KW-1185">Reference proteome</keyword>